<accession>A0A6A5W1V4</accession>
<organism evidence="1 2">
    <name type="scientific">Amniculicola lignicola CBS 123094</name>
    <dbReference type="NCBI Taxonomy" id="1392246"/>
    <lineage>
        <taxon>Eukaryota</taxon>
        <taxon>Fungi</taxon>
        <taxon>Dikarya</taxon>
        <taxon>Ascomycota</taxon>
        <taxon>Pezizomycotina</taxon>
        <taxon>Dothideomycetes</taxon>
        <taxon>Pleosporomycetidae</taxon>
        <taxon>Pleosporales</taxon>
        <taxon>Amniculicolaceae</taxon>
        <taxon>Amniculicola</taxon>
    </lineage>
</organism>
<keyword evidence="2" id="KW-1185">Reference proteome</keyword>
<name>A0A6A5W1V4_9PLEO</name>
<evidence type="ECO:0000313" key="2">
    <source>
        <dbReference type="Proteomes" id="UP000799779"/>
    </source>
</evidence>
<protein>
    <submittedName>
        <fullName evidence="1">Uncharacterized protein</fullName>
    </submittedName>
</protein>
<evidence type="ECO:0000313" key="1">
    <source>
        <dbReference type="EMBL" id="KAF1994889.1"/>
    </source>
</evidence>
<proteinExistence type="predicted"/>
<reference evidence="1" key="1">
    <citation type="journal article" date="2020" name="Stud. Mycol.">
        <title>101 Dothideomycetes genomes: a test case for predicting lifestyles and emergence of pathogens.</title>
        <authorList>
            <person name="Haridas S."/>
            <person name="Albert R."/>
            <person name="Binder M."/>
            <person name="Bloem J."/>
            <person name="Labutti K."/>
            <person name="Salamov A."/>
            <person name="Andreopoulos B."/>
            <person name="Baker S."/>
            <person name="Barry K."/>
            <person name="Bills G."/>
            <person name="Bluhm B."/>
            <person name="Cannon C."/>
            <person name="Castanera R."/>
            <person name="Culley D."/>
            <person name="Daum C."/>
            <person name="Ezra D."/>
            <person name="Gonzalez J."/>
            <person name="Henrissat B."/>
            <person name="Kuo A."/>
            <person name="Liang C."/>
            <person name="Lipzen A."/>
            <person name="Lutzoni F."/>
            <person name="Magnuson J."/>
            <person name="Mondo S."/>
            <person name="Nolan M."/>
            <person name="Ohm R."/>
            <person name="Pangilinan J."/>
            <person name="Park H.-J."/>
            <person name="Ramirez L."/>
            <person name="Alfaro M."/>
            <person name="Sun H."/>
            <person name="Tritt A."/>
            <person name="Yoshinaga Y."/>
            <person name="Zwiers L.-H."/>
            <person name="Turgeon B."/>
            <person name="Goodwin S."/>
            <person name="Spatafora J."/>
            <person name="Crous P."/>
            <person name="Grigoriev I."/>
        </authorList>
    </citation>
    <scope>NUCLEOTIDE SEQUENCE</scope>
    <source>
        <strain evidence="1">CBS 123094</strain>
    </source>
</reference>
<dbReference type="AlphaFoldDB" id="A0A6A5W1V4"/>
<sequence length="154" mass="17120">MIFVGKFSSGMYIPKAIKFHWIEFLFTNFLTAKSISLSGRKKEAKLSSPDSNLLLYLCIFVSPVTESSQLDSNHTMTPWQKALLFQCLSADQDPRYSPGELPFALFSAPVSYESPPHISLAHGSYSNTALIGKKTSPIRQRTPSTRFLAPIPCS</sequence>
<gene>
    <name evidence="1" type="ORF">P154DRAFT_361185</name>
</gene>
<dbReference type="EMBL" id="ML977649">
    <property type="protein sequence ID" value="KAF1994889.1"/>
    <property type="molecule type" value="Genomic_DNA"/>
</dbReference>
<dbReference type="Proteomes" id="UP000799779">
    <property type="component" value="Unassembled WGS sequence"/>
</dbReference>